<gene>
    <name evidence="3" type="ORF">EVOR1521_LOCUS7064</name>
</gene>
<feature type="signal peptide" evidence="2">
    <location>
        <begin position="1"/>
        <end position="15"/>
    </location>
</feature>
<evidence type="ECO:0000256" key="1">
    <source>
        <dbReference type="SAM" id="MobiDB-lite"/>
    </source>
</evidence>
<dbReference type="SUPFAM" id="SSF52151">
    <property type="entry name" value="FabD/lysophospholipase-like"/>
    <property type="match status" value="1"/>
</dbReference>
<feature type="region of interest" description="Disordered" evidence="1">
    <location>
        <begin position="719"/>
        <end position="748"/>
    </location>
</feature>
<keyword evidence="2" id="KW-0732">Signal</keyword>
<dbReference type="PANTHER" id="PTHR10728:SF40">
    <property type="entry name" value="PATATIN FAMILY PROTEIN"/>
    <property type="match status" value="1"/>
</dbReference>
<evidence type="ECO:0008006" key="5">
    <source>
        <dbReference type="Google" id="ProtNLM"/>
    </source>
</evidence>
<organism evidence="3 4">
    <name type="scientific">Effrenium voratum</name>
    <dbReference type="NCBI Taxonomy" id="2562239"/>
    <lineage>
        <taxon>Eukaryota</taxon>
        <taxon>Sar</taxon>
        <taxon>Alveolata</taxon>
        <taxon>Dinophyceae</taxon>
        <taxon>Suessiales</taxon>
        <taxon>Symbiodiniaceae</taxon>
        <taxon>Effrenium</taxon>
    </lineage>
</organism>
<proteinExistence type="predicted"/>
<name>A0AA36I1C0_9DINO</name>
<accession>A0AA36I1C0</accession>
<protein>
    <recommendedName>
        <fullName evidence="5">PLA2c domain-containing protein</fullName>
    </recommendedName>
</protein>
<comment type="caution">
    <text evidence="3">The sequence shown here is derived from an EMBL/GenBank/DDBJ whole genome shotgun (WGS) entry which is preliminary data.</text>
</comment>
<evidence type="ECO:0000256" key="2">
    <source>
        <dbReference type="SAM" id="SignalP"/>
    </source>
</evidence>
<dbReference type="PANTHER" id="PTHR10728">
    <property type="entry name" value="CYTOSOLIC PHOSPHOLIPASE A2"/>
    <property type="match status" value="1"/>
</dbReference>
<keyword evidence="4" id="KW-1185">Reference proteome</keyword>
<dbReference type="GO" id="GO:0004623">
    <property type="term" value="F:phospholipase A2 activity"/>
    <property type="evidence" value="ECO:0007669"/>
    <property type="project" value="TreeGrafter"/>
</dbReference>
<evidence type="ECO:0000313" key="3">
    <source>
        <dbReference type="EMBL" id="CAJ1378550.1"/>
    </source>
</evidence>
<sequence length="748" mass="81240">MLIVLFTLLLGRCQSDDSLEALRVEGECLHGACAASWLQKRAREFTEQMRVQDTDQTSTNISQSDAETFCDSHTDGSCKYFSCSSSRGKTQCVSGQCQCQPGYCAVGGKCVENVPEKNLLQCPQRTGGTCSWFGYCYQYRGPTRCVQGECLCETGYCSDNDGKCHRKMPDIYADVVPINEEKRDFPPRQANIQTAVALSGGGTRAQVAAVGALRGLEELGLISHVDLLVSVSGGSWAAGPYMFSHQSPRSLLGAPTRPSQLTLSELATRPGAVGDAATHDITGLLEHAFFNHDDPHGIWVNTFNEILLKPLGLGNTSKYMVSDEQNLQRILRNNPHLSREDFIVPAANRPRAFVMLGVLLAPLGHESNDGTVVSLQMSPDFSGSPFYAGGSGHINYEEEATHWMGSADIPAVKLAVGGGMVESFAFGSGTPYGNGQSGGHRVKMPAPAEPFSLAKAIGVSSAAFSAMASQSLEMMGGQTLQTLIPVTTMWPITSRKLPPPKAAAKFKIGDGGHMDNSGLLPILQRKVPRVVMFVNTDVPISLKSDFCEQRPMAAPELGSAATWYFVDKFGLAAHAAGQFQMHNQVFHFADLQPILCDLQTHRRAGRPAISMRKLEVLKNSWWGIEGGWTVQLLVVYMDKSQVFENQLPKDTQKEIGAGKEGMLANYPHFPLMKQNPGSLTSFTSVQVNLLAAQVEFSTKMHEGYLREVLQGIPHDPSSPLQSAGFERLNPNENRDEGVDSVASWEGAR</sequence>
<reference evidence="3" key="1">
    <citation type="submission" date="2023-08" db="EMBL/GenBank/DDBJ databases">
        <authorList>
            <person name="Chen Y."/>
            <person name="Shah S."/>
            <person name="Dougan E. K."/>
            <person name="Thang M."/>
            <person name="Chan C."/>
        </authorList>
    </citation>
    <scope>NUCLEOTIDE SEQUENCE</scope>
</reference>
<dbReference type="Proteomes" id="UP001178507">
    <property type="component" value="Unassembled WGS sequence"/>
</dbReference>
<dbReference type="GO" id="GO:0046475">
    <property type="term" value="P:glycerophospholipid catabolic process"/>
    <property type="evidence" value="ECO:0007669"/>
    <property type="project" value="TreeGrafter"/>
</dbReference>
<dbReference type="GO" id="GO:0005829">
    <property type="term" value="C:cytosol"/>
    <property type="evidence" value="ECO:0007669"/>
    <property type="project" value="TreeGrafter"/>
</dbReference>
<dbReference type="InterPro" id="IPR016035">
    <property type="entry name" value="Acyl_Trfase/lysoPLipase"/>
</dbReference>
<evidence type="ECO:0000313" key="4">
    <source>
        <dbReference type="Proteomes" id="UP001178507"/>
    </source>
</evidence>
<dbReference type="EMBL" id="CAUJNA010000553">
    <property type="protein sequence ID" value="CAJ1378550.1"/>
    <property type="molecule type" value="Genomic_DNA"/>
</dbReference>
<dbReference type="Gene3D" id="3.40.1090.10">
    <property type="entry name" value="Cytosolic phospholipase A2 catalytic domain"/>
    <property type="match status" value="1"/>
</dbReference>
<feature type="chain" id="PRO_5041253020" description="PLA2c domain-containing protein" evidence="2">
    <location>
        <begin position="16"/>
        <end position="748"/>
    </location>
</feature>
<dbReference type="AlphaFoldDB" id="A0AA36I1C0"/>